<comment type="subcellular location">
    <subcellularLocation>
        <location evidence="1">Membrane</location>
        <topology evidence="1">Multi-pass membrane protein</topology>
    </subcellularLocation>
</comment>
<dbReference type="InterPro" id="IPR004932">
    <property type="entry name" value="Rer1"/>
</dbReference>
<proteinExistence type="evidence at transcript level"/>
<evidence type="ECO:0000256" key="6">
    <source>
        <dbReference type="SAM" id="MobiDB-lite"/>
    </source>
</evidence>
<organism evidence="8">
    <name type="scientific">Ixodes ricinus</name>
    <name type="common">Common tick</name>
    <name type="synonym">Acarus ricinus</name>
    <dbReference type="NCBI Taxonomy" id="34613"/>
    <lineage>
        <taxon>Eukaryota</taxon>
        <taxon>Metazoa</taxon>
        <taxon>Ecdysozoa</taxon>
        <taxon>Arthropoda</taxon>
        <taxon>Chelicerata</taxon>
        <taxon>Arachnida</taxon>
        <taxon>Acari</taxon>
        <taxon>Parasitiformes</taxon>
        <taxon>Ixodida</taxon>
        <taxon>Ixodoidea</taxon>
        <taxon>Ixodidae</taxon>
        <taxon>Ixodinae</taxon>
        <taxon>Ixodes</taxon>
    </lineage>
</organism>
<evidence type="ECO:0000256" key="7">
    <source>
        <dbReference type="SAM" id="Phobius"/>
    </source>
</evidence>
<feature type="compositionally biased region" description="Polar residues" evidence="6">
    <location>
        <begin position="44"/>
        <end position="69"/>
    </location>
</feature>
<dbReference type="PANTHER" id="PTHR10743">
    <property type="entry name" value="PROTEIN RER1"/>
    <property type="match status" value="1"/>
</dbReference>
<name>V5H9C6_IXORI</name>
<dbReference type="EMBL" id="GANP01013206">
    <property type="protein sequence ID" value="JAB71262.1"/>
    <property type="molecule type" value="mRNA"/>
</dbReference>
<evidence type="ECO:0000313" key="8">
    <source>
        <dbReference type="EMBL" id="JAB71262.1"/>
    </source>
</evidence>
<evidence type="ECO:0000256" key="4">
    <source>
        <dbReference type="ARBA" id="ARBA00022989"/>
    </source>
</evidence>
<sequence length="108" mass="11786">MARIVYLQGWYIVTYALGIYHLNLFIAFLTPKIDPADGGVTMRMGQSCQRGSTRSLGPSSAGYRSSSFGTPPPRRRWWALGAPSLRPSMCRCSGPSCCFISSPYSASP</sequence>
<dbReference type="GO" id="GO:0006890">
    <property type="term" value="P:retrograde vesicle-mediated transport, Golgi to endoplasmic reticulum"/>
    <property type="evidence" value="ECO:0007669"/>
    <property type="project" value="TreeGrafter"/>
</dbReference>
<reference evidence="8" key="1">
    <citation type="journal article" date="2015" name="Sci. Rep.">
        <title>Tissue- and time-dependent transcription in Ixodes ricinus salivary glands and midguts when blood feeding on the vertebrate host.</title>
        <authorList>
            <person name="Kotsyfakis M."/>
            <person name="Schwarz A."/>
            <person name="Erhart J."/>
            <person name="Ribeiro J.M."/>
        </authorList>
    </citation>
    <scope>NUCLEOTIDE SEQUENCE</scope>
    <source>
        <tissue evidence="8">Salivary gland and midgut</tissue>
    </source>
</reference>
<keyword evidence="4 7" id="KW-1133">Transmembrane helix</keyword>
<keyword evidence="5 7" id="KW-0472">Membrane</keyword>
<feature type="transmembrane region" description="Helical" evidence="7">
    <location>
        <begin position="12"/>
        <end position="29"/>
    </location>
</feature>
<comment type="similarity">
    <text evidence="2">Belongs to the RER1 family.</text>
</comment>
<dbReference type="Pfam" id="PF03248">
    <property type="entry name" value="Rer1"/>
    <property type="match status" value="1"/>
</dbReference>
<protein>
    <submittedName>
        <fullName evidence="8">Putative golgi involved in er retention rer</fullName>
    </submittedName>
</protein>
<evidence type="ECO:0000256" key="2">
    <source>
        <dbReference type="ARBA" id="ARBA00006070"/>
    </source>
</evidence>
<dbReference type="GO" id="GO:0005783">
    <property type="term" value="C:endoplasmic reticulum"/>
    <property type="evidence" value="ECO:0007669"/>
    <property type="project" value="GOC"/>
</dbReference>
<evidence type="ECO:0000256" key="1">
    <source>
        <dbReference type="ARBA" id="ARBA00004141"/>
    </source>
</evidence>
<feature type="region of interest" description="Disordered" evidence="6">
    <location>
        <begin position="44"/>
        <end position="71"/>
    </location>
</feature>
<evidence type="ECO:0000256" key="5">
    <source>
        <dbReference type="ARBA" id="ARBA00023136"/>
    </source>
</evidence>
<keyword evidence="3 7" id="KW-0812">Transmembrane</keyword>
<dbReference type="PANTHER" id="PTHR10743:SF0">
    <property type="entry name" value="PROTEIN RER1"/>
    <property type="match status" value="1"/>
</dbReference>
<accession>V5H9C6</accession>
<dbReference type="GO" id="GO:0006621">
    <property type="term" value="P:protein retention in ER lumen"/>
    <property type="evidence" value="ECO:0007669"/>
    <property type="project" value="TreeGrafter"/>
</dbReference>
<dbReference type="GO" id="GO:0000139">
    <property type="term" value="C:Golgi membrane"/>
    <property type="evidence" value="ECO:0007669"/>
    <property type="project" value="TreeGrafter"/>
</dbReference>
<evidence type="ECO:0000256" key="3">
    <source>
        <dbReference type="ARBA" id="ARBA00022692"/>
    </source>
</evidence>
<dbReference type="AlphaFoldDB" id="V5H9C6"/>